<dbReference type="OrthoDB" id="10227797at2759"/>
<feature type="domain" description="DUF4806" evidence="2">
    <location>
        <begin position="173"/>
        <end position="247"/>
    </location>
</feature>
<feature type="compositionally biased region" description="Pro residues" evidence="1">
    <location>
        <begin position="27"/>
        <end position="37"/>
    </location>
</feature>
<keyword evidence="4" id="KW-1185">Reference proteome</keyword>
<dbReference type="PANTHER" id="PTHR34153:SF2">
    <property type="entry name" value="SI:CH211-262H13.3-RELATED"/>
    <property type="match status" value="1"/>
</dbReference>
<dbReference type="Pfam" id="PF16064">
    <property type="entry name" value="DUF4806"/>
    <property type="match status" value="1"/>
</dbReference>
<feature type="compositionally biased region" description="Polar residues" evidence="1">
    <location>
        <begin position="70"/>
        <end position="89"/>
    </location>
</feature>
<accession>A0A9Q1CSH5</accession>
<gene>
    <name evidence="3" type="ORF">HOLleu_03377</name>
</gene>
<evidence type="ECO:0000256" key="1">
    <source>
        <dbReference type="SAM" id="MobiDB-lite"/>
    </source>
</evidence>
<protein>
    <recommendedName>
        <fullName evidence="2">DUF4806 domain-containing protein</fullName>
    </recommendedName>
</protein>
<dbReference type="EMBL" id="JAIZAY010000001">
    <property type="protein sequence ID" value="KAJ8050245.1"/>
    <property type="molecule type" value="Genomic_DNA"/>
</dbReference>
<dbReference type="PANTHER" id="PTHR34153">
    <property type="entry name" value="SI:CH211-262H13.3-RELATED-RELATED"/>
    <property type="match status" value="1"/>
</dbReference>
<name>A0A9Q1CSH5_HOLLE</name>
<feature type="region of interest" description="Disordered" evidence="1">
    <location>
        <begin position="1"/>
        <end position="108"/>
    </location>
</feature>
<dbReference type="Proteomes" id="UP001152320">
    <property type="component" value="Chromosome 1"/>
</dbReference>
<proteinExistence type="predicted"/>
<feature type="compositionally biased region" description="Acidic residues" evidence="1">
    <location>
        <begin position="1"/>
        <end position="13"/>
    </location>
</feature>
<evidence type="ECO:0000313" key="3">
    <source>
        <dbReference type="EMBL" id="KAJ8050245.1"/>
    </source>
</evidence>
<dbReference type="AlphaFoldDB" id="A0A9Q1CSH5"/>
<organism evidence="3 4">
    <name type="scientific">Holothuria leucospilota</name>
    <name type="common">Black long sea cucumber</name>
    <name type="synonym">Mertensiothuria leucospilota</name>
    <dbReference type="NCBI Taxonomy" id="206669"/>
    <lineage>
        <taxon>Eukaryota</taxon>
        <taxon>Metazoa</taxon>
        <taxon>Echinodermata</taxon>
        <taxon>Eleutherozoa</taxon>
        <taxon>Echinozoa</taxon>
        <taxon>Holothuroidea</taxon>
        <taxon>Aspidochirotacea</taxon>
        <taxon>Aspidochirotida</taxon>
        <taxon>Holothuriidae</taxon>
        <taxon>Holothuria</taxon>
    </lineage>
</organism>
<feature type="compositionally biased region" description="Low complexity" evidence="1">
    <location>
        <begin position="38"/>
        <end position="67"/>
    </location>
</feature>
<evidence type="ECO:0000313" key="4">
    <source>
        <dbReference type="Proteomes" id="UP001152320"/>
    </source>
</evidence>
<dbReference type="InterPro" id="IPR032071">
    <property type="entry name" value="DUF4806"/>
</dbReference>
<evidence type="ECO:0000259" key="2">
    <source>
        <dbReference type="Pfam" id="PF16064"/>
    </source>
</evidence>
<reference evidence="3" key="1">
    <citation type="submission" date="2021-10" db="EMBL/GenBank/DDBJ databases">
        <title>Tropical sea cucumber genome reveals ecological adaptation and Cuvierian tubules defense mechanism.</title>
        <authorList>
            <person name="Chen T."/>
        </authorList>
    </citation>
    <scope>NUCLEOTIDE SEQUENCE</scope>
    <source>
        <strain evidence="3">Nanhai2018</strain>
        <tissue evidence="3">Muscle</tissue>
    </source>
</reference>
<sequence>MPFESDSDEDDSPSEPVPKKKTAPSLSVPPPCPPMPTLPSADRIPSSSPSGSRETPSTSESSLSEPRAGTSRSVSPLPTGSRTPTTSVQIDAAATPGPSSLTPSRGEKATSLQRAVSLRAAELGVTATDARMLELLEAILLQVTKNSKLLGRLLASKENERIADVEQMHLDMIPLKDYTEAQELDRRLGEDVTLKNALVHHLSLLGGQDLNKIVKGILKELMTKDLSQQCNFKGHRGPKKAFSVLANILNVTLSKFLKKVLQRYFLLPSVSVHKTGSKFCSV</sequence>
<comment type="caution">
    <text evidence="3">The sequence shown here is derived from an EMBL/GenBank/DDBJ whole genome shotgun (WGS) entry which is preliminary data.</text>
</comment>